<sequence>MRQWLQKQPGSIMNTATSIETGTLRRQDIIEYEPLLKTALRAIIPFSSYSLMFPAKTPEDMEADPVHPFGRAALENDRLSLPLTHSDRLLAIFEARGVNPEETARALPFLPHMASLCLEQIKIRKSAITDPLTGLFNRHCMHQALIREISGIVGAIMPGPEAMADDSLQGHSACFGLIILDLDRFRQINDNFGHNFGDRILVLAAERLRAVCPKQTLVCRLDGDSFGVLWPQASRARMSELAVSLGAELARVTARFTPLREDVGVSASIGYVNYPQDLQGAQFQKAPEEQAWLILEKAEKALSTAKAGGRSQIYSFRQILTQGGVVLDVMPMNRLVINLGRSMDAHEGQRFLIWSRKFNGSETIVGTQGDAIFGHYPPMYKAEISLVEVQDEMSIAEVLVQSDPNWTVEKGDKLTLLDDHAGRMEQREVQPGDRTPQKDPLTGLYPYRDFLQAWQSVRGQAKSFCMVLMRLETPHAERTPMDKMKEEQFFQTLAGRVETLFGPEALGGRFSVNCIIYHVPGLDQEECLRMVRELLEDERFAGLEKSVGIAAFPFLDYTRSDILENARKALDHAEFLHDERIACFDSVSLNISADRLFAQGETYDAIAEYKKALTVDEGNLLARNSLGVCYARLNKYATARTIFQDLIALHPDHIMPLYNFGCACLKDGDPVAARQAFEQVLTIQPDHVYAMIRLGLMAEEEGDFERAWNLYEQVRAMSDGEHLASTHNLAYRYLARLAFRRDDRDTAREYLHQAITANPQDAHSFHLLATIYLERGDDPEIAESLARQSVHLKTDVPAFWEVLITALEQQGKTEEANQTKIRAAAQTC</sequence>
<dbReference type="PROSITE" id="PS50887">
    <property type="entry name" value="GGDEF"/>
    <property type="match status" value="1"/>
</dbReference>
<dbReference type="AlphaFoldDB" id="A0A1I3NT29"/>
<organism evidence="3 4">
    <name type="scientific">Desulfomicrobium apsheronum</name>
    <dbReference type="NCBI Taxonomy" id="52560"/>
    <lineage>
        <taxon>Bacteria</taxon>
        <taxon>Pseudomonadati</taxon>
        <taxon>Thermodesulfobacteriota</taxon>
        <taxon>Desulfovibrionia</taxon>
        <taxon>Desulfovibrionales</taxon>
        <taxon>Desulfomicrobiaceae</taxon>
        <taxon>Desulfomicrobium</taxon>
    </lineage>
</organism>
<dbReference type="NCBIfam" id="TIGR00254">
    <property type="entry name" value="GGDEF"/>
    <property type="match status" value="1"/>
</dbReference>
<dbReference type="InterPro" id="IPR000160">
    <property type="entry name" value="GGDEF_dom"/>
</dbReference>
<dbReference type="InterPro" id="IPR011990">
    <property type="entry name" value="TPR-like_helical_dom_sf"/>
</dbReference>
<evidence type="ECO:0000313" key="4">
    <source>
        <dbReference type="Proteomes" id="UP000198635"/>
    </source>
</evidence>
<dbReference type="OrthoDB" id="5430072at2"/>
<keyword evidence="4" id="KW-1185">Reference proteome</keyword>
<dbReference type="InterPro" id="IPR052155">
    <property type="entry name" value="Biofilm_reg_signaling"/>
</dbReference>
<dbReference type="SUPFAM" id="SSF48452">
    <property type="entry name" value="TPR-like"/>
    <property type="match status" value="1"/>
</dbReference>
<dbReference type="Pfam" id="PF14559">
    <property type="entry name" value="TPR_19"/>
    <property type="match status" value="1"/>
</dbReference>
<dbReference type="SUPFAM" id="SSF55073">
    <property type="entry name" value="Nucleotide cyclase"/>
    <property type="match status" value="2"/>
</dbReference>
<accession>A0A1I3NT29</accession>
<dbReference type="CDD" id="cd01949">
    <property type="entry name" value="GGDEF"/>
    <property type="match status" value="1"/>
</dbReference>
<gene>
    <name evidence="3" type="ORF">SAMN04488082_101381</name>
</gene>
<dbReference type="SMART" id="SM00267">
    <property type="entry name" value="GGDEF"/>
    <property type="match status" value="1"/>
</dbReference>
<evidence type="ECO:0000313" key="3">
    <source>
        <dbReference type="EMBL" id="SFJ12359.1"/>
    </source>
</evidence>
<evidence type="ECO:0000259" key="2">
    <source>
        <dbReference type="PROSITE" id="PS50887"/>
    </source>
</evidence>
<dbReference type="Pfam" id="PF00990">
    <property type="entry name" value="GGDEF"/>
    <property type="match status" value="1"/>
</dbReference>
<dbReference type="PANTHER" id="PTHR44757">
    <property type="entry name" value="DIGUANYLATE CYCLASE DGCP"/>
    <property type="match status" value="1"/>
</dbReference>
<dbReference type="InterPro" id="IPR029787">
    <property type="entry name" value="Nucleotide_cyclase"/>
</dbReference>
<dbReference type="SMART" id="SM00028">
    <property type="entry name" value="TPR"/>
    <property type="match status" value="5"/>
</dbReference>
<dbReference type="InterPro" id="IPR019734">
    <property type="entry name" value="TPR_rpt"/>
</dbReference>
<dbReference type="PANTHER" id="PTHR44757:SF2">
    <property type="entry name" value="BIOFILM ARCHITECTURE MAINTENANCE PROTEIN MBAA"/>
    <property type="match status" value="1"/>
</dbReference>
<dbReference type="EMBL" id="FORX01000001">
    <property type="protein sequence ID" value="SFJ12359.1"/>
    <property type="molecule type" value="Genomic_DNA"/>
</dbReference>
<dbReference type="Pfam" id="PF13432">
    <property type="entry name" value="TPR_16"/>
    <property type="match status" value="2"/>
</dbReference>
<evidence type="ECO:0000256" key="1">
    <source>
        <dbReference type="PROSITE-ProRule" id="PRU00339"/>
    </source>
</evidence>
<keyword evidence="1" id="KW-0802">TPR repeat</keyword>
<dbReference type="InterPro" id="IPR043128">
    <property type="entry name" value="Rev_trsase/Diguanyl_cyclase"/>
</dbReference>
<dbReference type="Gene3D" id="3.30.70.270">
    <property type="match status" value="2"/>
</dbReference>
<name>A0A1I3NT29_9BACT</name>
<dbReference type="Gene3D" id="1.25.40.10">
    <property type="entry name" value="Tetratricopeptide repeat domain"/>
    <property type="match status" value="2"/>
</dbReference>
<feature type="repeat" description="TPR" evidence="1">
    <location>
        <begin position="728"/>
        <end position="761"/>
    </location>
</feature>
<reference evidence="4" key="1">
    <citation type="submission" date="2016-10" db="EMBL/GenBank/DDBJ databases">
        <authorList>
            <person name="Varghese N."/>
            <person name="Submissions S."/>
        </authorList>
    </citation>
    <scope>NUCLEOTIDE SEQUENCE [LARGE SCALE GENOMIC DNA]</scope>
    <source>
        <strain evidence="4">DSM 5918</strain>
    </source>
</reference>
<dbReference type="Proteomes" id="UP000198635">
    <property type="component" value="Unassembled WGS sequence"/>
</dbReference>
<protein>
    <submittedName>
        <fullName evidence="3">Diguanylate cyclase (GGDEF) domain-containing protein</fullName>
    </submittedName>
</protein>
<dbReference type="PROSITE" id="PS50005">
    <property type="entry name" value="TPR"/>
    <property type="match status" value="2"/>
</dbReference>
<proteinExistence type="predicted"/>
<dbReference type="STRING" id="52560.SAMN04488082_101381"/>
<feature type="repeat" description="TPR" evidence="1">
    <location>
        <begin position="620"/>
        <end position="653"/>
    </location>
</feature>
<feature type="domain" description="GGDEF" evidence="2">
    <location>
        <begin position="173"/>
        <end position="318"/>
    </location>
</feature>